<dbReference type="SUPFAM" id="SSF53067">
    <property type="entry name" value="Actin-like ATPase domain"/>
    <property type="match status" value="2"/>
</dbReference>
<dbReference type="EMBL" id="AP014836">
    <property type="protein sequence ID" value="BAW80714.1"/>
    <property type="molecule type" value="Genomic_DNA"/>
</dbReference>
<comment type="similarity">
    <text evidence="8 9">Belongs to the acetokinase family.</text>
</comment>
<evidence type="ECO:0000313" key="10">
    <source>
        <dbReference type="EMBL" id="BAW80714.1"/>
    </source>
</evidence>
<evidence type="ECO:0000256" key="1">
    <source>
        <dbReference type="ARBA" id="ARBA00022490"/>
    </source>
</evidence>
<gene>
    <name evidence="8" type="primary">ackA</name>
    <name evidence="10" type="ORF">TAO_1344</name>
</gene>
<comment type="cofactor">
    <cofactor evidence="8">
        <name>Mg(2+)</name>
        <dbReference type="ChEBI" id="CHEBI:18420"/>
    </cofactor>
    <cofactor evidence="8">
        <name>Mn(2+)</name>
        <dbReference type="ChEBI" id="CHEBI:29035"/>
    </cofactor>
    <text evidence="8">Mg(2+). Can also accept Mn(2+).</text>
</comment>
<dbReference type="GO" id="GO:0008776">
    <property type="term" value="F:acetate kinase activity"/>
    <property type="evidence" value="ECO:0007669"/>
    <property type="project" value="UniProtKB-UniRule"/>
</dbReference>
<feature type="binding site" evidence="8">
    <location>
        <begin position="161"/>
        <end position="165"/>
    </location>
    <ligand>
        <name>ATP</name>
        <dbReference type="ChEBI" id="CHEBI:30616"/>
    </ligand>
</feature>
<dbReference type="EC" id="2.7.2.1" evidence="8"/>
<evidence type="ECO:0000256" key="9">
    <source>
        <dbReference type="RuleBase" id="RU003835"/>
    </source>
</evidence>
<dbReference type="KEGG" id="ntt:TAO_1344"/>
<feature type="binding site" evidence="8">
    <location>
        <position position="338"/>
    </location>
    <ligand>
        <name>Mg(2+)</name>
        <dbReference type="ChEBI" id="CHEBI:18420"/>
    </ligand>
</feature>
<keyword evidence="4 8" id="KW-0547">Nucleotide-binding</keyword>
<dbReference type="InterPro" id="IPR043129">
    <property type="entry name" value="ATPase_NBD"/>
</dbReference>
<dbReference type="HAMAP" id="MF_00020">
    <property type="entry name" value="Acetate_kinase"/>
    <property type="match status" value="1"/>
</dbReference>
<dbReference type="PRINTS" id="PR00471">
    <property type="entry name" value="ACETATEKNASE"/>
</dbReference>
<comment type="subunit">
    <text evidence="8">Homodimer.</text>
</comment>
<feature type="binding site" evidence="8">
    <location>
        <begin position="287"/>
        <end position="291"/>
    </location>
    <ligand>
        <name>ATP</name>
        <dbReference type="ChEBI" id="CHEBI:30616"/>
    </ligand>
</feature>
<accession>A0A1Q2SNK0</accession>
<proteinExistence type="inferred from homology"/>
<evidence type="ECO:0000256" key="8">
    <source>
        <dbReference type="HAMAP-Rule" id="MF_00020"/>
    </source>
</evidence>
<dbReference type="GO" id="GO:0006085">
    <property type="term" value="P:acetyl-CoA biosynthetic process"/>
    <property type="evidence" value="ECO:0007669"/>
    <property type="project" value="UniProtKB-UniRule"/>
</dbReference>
<dbReference type="UniPathway" id="UPA00340">
    <property type="reaction ID" value="UER00458"/>
</dbReference>
<keyword evidence="6 8" id="KW-0067">ATP-binding</keyword>
<evidence type="ECO:0000313" key="11">
    <source>
        <dbReference type="Proteomes" id="UP000243679"/>
    </source>
</evidence>
<feature type="binding site" evidence="8">
    <location>
        <position position="46"/>
    </location>
    <ligand>
        <name>substrate</name>
    </ligand>
</feature>
<dbReference type="PANTHER" id="PTHR21060">
    <property type="entry name" value="ACETATE KINASE"/>
    <property type="match status" value="1"/>
</dbReference>
<keyword evidence="5 8" id="KW-0418">Kinase</keyword>
<dbReference type="InterPro" id="IPR004372">
    <property type="entry name" value="Ac/propionate_kinase"/>
</dbReference>
<dbReference type="Proteomes" id="UP000243679">
    <property type="component" value="Chromosome"/>
</dbReference>
<comment type="function">
    <text evidence="8">Catalyzes the formation of acetyl phosphate from acetate and ATP. Can also catalyze the reverse reaction.</text>
</comment>
<comment type="pathway">
    <text evidence="8">Metabolic intermediate biosynthesis; acetyl-CoA biosynthesis; acetyl-CoA from acetate: step 1/2.</text>
</comment>
<organism evidence="10 11">
    <name type="scientific">Candidatus Nitrosoglobus terrae</name>
    <dbReference type="NCBI Taxonomy" id="1630141"/>
    <lineage>
        <taxon>Bacteria</taxon>
        <taxon>Pseudomonadati</taxon>
        <taxon>Pseudomonadota</taxon>
        <taxon>Gammaproteobacteria</taxon>
        <taxon>Chromatiales</taxon>
        <taxon>Chromatiaceae</taxon>
        <taxon>Candidatus Nitrosoglobus</taxon>
    </lineage>
</organism>
<keyword evidence="2 8" id="KW-0808">Transferase</keyword>
<feature type="active site" description="Proton donor/acceptor" evidence="8">
    <location>
        <position position="103"/>
    </location>
</feature>
<evidence type="ECO:0000256" key="4">
    <source>
        <dbReference type="ARBA" id="ARBA00022741"/>
    </source>
</evidence>
<dbReference type="Pfam" id="PF00871">
    <property type="entry name" value="Acetate_kinase"/>
    <property type="match status" value="1"/>
</dbReference>
<dbReference type="NCBIfam" id="TIGR00016">
    <property type="entry name" value="ackA"/>
    <property type="match status" value="1"/>
</dbReference>
<feature type="site" description="Transition state stabilizer" evidence="8">
    <location>
        <position position="194"/>
    </location>
</feature>
<evidence type="ECO:0000256" key="2">
    <source>
        <dbReference type="ARBA" id="ARBA00022679"/>
    </source>
</evidence>
<name>A0A1Q2SNK0_9GAMM</name>
<keyword evidence="7 8" id="KW-0460">Magnesium</keyword>
<evidence type="ECO:0000256" key="3">
    <source>
        <dbReference type="ARBA" id="ARBA00022723"/>
    </source>
</evidence>
<comment type="subcellular location">
    <subcellularLocation>
        <location evidence="8">Cytoplasm</location>
    </subcellularLocation>
</comment>
<keyword evidence="3 8" id="KW-0479">Metal-binding</keyword>
<dbReference type="AlphaFoldDB" id="A0A1Q2SNK0"/>
<dbReference type="GO" id="GO:0005829">
    <property type="term" value="C:cytosol"/>
    <property type="evidence" value="ECO:0007669"/>
    <property type="project" value="TreeGrafter"/>
</dbReference>
<dbReference type="PANTHER" id="PTHR21060:SF21">
    <property type="entry name" value="ACETATE KINASE"/>
    <property type="match status" value="1"/>
</dbReference>
<comment type="catalytic activity">
    <reaction evidence="8">
        <text>acetate + ATP = acetyl phosphate + ADP</text>
        <dbReference type="Rhea" id="RHEA:11352"/>
        <dbReference type="ChEBI" id="CHEBI:22191"/>
        <dbReference type="ChEBI" id="CHEBI:30089"/>
        <dbReference type="ChEBI" id="CHEBI:30616"/>
        <dbReference type="ChEBI" id="CHEBI:456216"/>
        <dbReference type="EC" id="2.7.2.1"/>
    </reaction>
</comment>
<dbReference type="PIRSF" id="PIRSF000722">
    <property type="entry name" value="Acetate_prop_kin"/>
    <property type="match status" value="1"/>
</dbReference>
<sequence length="353" mass="38832">MFSETGTAPYNIVLDSEHPHTAALALIQARISAYLNGCPIAFIAHRIVHGGSKYFNPMVVNSSIIAELRTLIPLAPLHQAFPLTAMSLLLEQQPNAVQVACFDTAFHHTLPKVEQIFPLPYSAWERGLRRYGFHGLSYNYISHVLPERHGNLAHSRVIVAHLGNGASLCAMNNRQSIATTMGFSTLDGLMMGTRSGGLDPGVMIYLMETEKLTLKEIEHILYYESGLLGVSGISAEPQIIVQHENDPSEQGERARLALALYIRRIVREIGALTAVLGGLDLLVFTAGIGEHNAFVRERICRELVWLGVKFDLNANANNTAIISTPSSQVRVAVEPTNEEWIIAHHTQELMAIS</sequence>
<evidence type="ECO:0000256" key="5">
    <source>
        <dbReference type="ARBA" id="ARBA00022777"/>
    </source>
</evidence>
<reference evidence="10 11" key="1">
    <citation type="journal article" date="2017" name="ISME J.">
        <title>An acid-tolerant ammonia-oxidizing ?-proteobacterium from soil.</title>
        <authorList>
            <person name="Hayatsu M."/>
            <person name="Tago K."/>
            <person name="Uchiyama I."/>
            <person name="Toyoda A."/>
            <person name="Wang Y."/>
            <person name="Shimomura Y."/>
            <person name="Okubo T."/>
            <person name="Kurisu F."/>
            <person name="Hirono Y."/>
            <person name="Nonaka K."/>
            <person name="Akiyama H."/>
            <person name="Itoh T."/>
            <person name="Takami H."/>
        </authorList>
    </citation>
    <scope>NUCLEOTIDE SEQUENCE [LARGE SCALE GENOMIC DNA]</scope>
    <source>
        <strain evidence="10 11">TAO100</strain>
    </source>
</reference>
<evidence type="ECO:0000256" key="6">
    <source>
        <dbReference type="ARBA" id="ARBA00022840"/>
    </source>
</evidence>
<dbReference type="Gene3D" id="3.30.420.40">
    <property type="match status" value="2"/>
</dbReference>
<evidence type="ECO:0000256" key="7">
    <source>
        <dbReference type="ARBA" id="ARBA00022842"/>
    </source>
</evidence>
<dbReference type="GO" id="GO:0006083">
    <property type="term" value="P:acetate metabolic process"/>
    <property type="evidence" value="ECO:0007669"/>
    <property type="project" value="TreeGrafter"/>
</dbReference>
<protein>
    <recommendedName>
        <fullName evidence="8">Acetate kinase</fullName>
        <ecNumber evidence="8">2.7.2.1</ecNumber>
    </recommendedName>
    <alternativeName>
        <fullName evidence="8">Acetokinase</fullName>
    </alternativeName>
</protein>
<keyword evidence="1 8" id="KW-0963">Cytoplasm</keyword>
<dbReference type="GO" id="GO:0005524">
    <property type="term" value="F:ATP binding"/>
    <property type="evidence" value="ECO:0007669"/>
    <property type="project" value="UniProtKB-KW"/>
</dbReference>
<dbReference type="GO" id="GO:0000287">
    <property type="term" value="F:magnesium ion binding"/>
    <property type="evidence" value="ECO:0007669"/>
    <property type="project" value="UniProtKB-UniRule"/>
</dbReference>
<dbReference type="InterPro" id="IPR000890">
    <property type="entry name" value="Aliphatic_acid_kin_short-chain"/>
</dbReference>
<keyword evidence="11" id="KW-1185">Reference proteome</keyword>
<comment type="caution">
    <text evidence="8">Lacks conserved residue(s) required for the propagation of feature annotation.</text>
</comment>
<feature type="site" description="Transition state stabilizer" evidence="8">
    <location>
        <position position="134"/>
    </location>
</feature>